<evidence type="ECO:0000313" key="1">
    <source>
        <dbReference type="EMBL" id="GLQ53466.1"/>
    </source>
</evidence>
<organism evidence="1 2">
    <name type="scientific">Devosia nitrariae</name>
    <dbReference type="NCBI Taxonomy" id="2071872"/>
    <lineage>
        <taxon>Bacteria</taxon>
        <taxon>Pseudomonadati</taxon>
        <taxon>Pseudomonadota</taxon>
        <taxon>Alphaproteobacteria</taxon>
        <taxon>Hyphomicrobiales</taxon>
        <taxon>Devosiaceae</taxon>
        <taxon>Devosia</taxon>
    </lineage>
</organism>
<comment type="caution">
    <text evidence="1">The sequence shown here is derived from an EMBL/GenBank/DDBJ whole genome shotgun (WGS) entry which is preliminary data.</text>
</comment>
<protein>
    <submittedName>
        <fullName evidence="1">Uncharacterized protein</fullName>
    </submittedName>
</protein>
<proteinExistence type="predicted"/>
<gene>
    <name evidence="1" type="ORF">GCM10010862_07250</name>
</gene>
<accession>A0ABQ5W0R6</accession>
<dbReference type="EMBL" id="BSNS01000004">
    <property type="protein sequence ID" value="GLQ53466.1"/>
    <property type="molecule type" value="Genomic_DNA"/>
</dbReference>
<sequence length="45" mass="5291">MSERKSLFSKAFDAIVEARSREAERYVEQYRRAHAAFDAKRVTGR</sequence>
<dbReference type="RefSeq" id="WP_284338917.1">
    <property type="nucleotide sequence ID" value="NZ_BSNS01000004.1"/>
</dbReference>
<reference evidence="2" key="1">
    <citation type="journal article" date="2019" name="Int. J. Syst. Evol. Microbiol.">
        <title>The Global Catalogue of Microorganisms (GCM) 10K type strain sequencing project: providing services to taxonomists for standard genome sequencing and annotation.</title>
        <authorList>
            <consortium name="The Broad Institute Genomics Platform"/>
            <consortium name="The Broad Institute Genome Sequencing Center for Infectious Disease"/>
            <person name="Wu L."/>
            <person name="Ma J."/>
        </authorList>
    </citation>
    <scope>NUCLEOTIDE SEQUENCE [LARGE SCALE GENOMIC DNA]</scope>
    <source>
        <strain evidence="2">NBRC 112416</strain>
    </source>
</reference>
<evidence type="ECO:0000313" key="2">
    <source>
        <dbReference type="Proteomes" id="UP001156691"/>
    </source>
</evidence>
<name>A0ABQ5W0R6_9HYPH</name>
<keyword evidence="2" id="KW-1185">Reference proteome</keyword>
<dbReference type="Proteomes" id="UP001156691">
    <property type="component" value="Unassembled WGS sequence"/>
</dbReference>